<evidence type="ECO:0000313" key="2">
    <source>
        <dbReference type="EMBL" id="PWY89037.1"/>
    </source>
</evidence>
<name>A0A317WUZ6_9EURO</name>
<feature type="region of interest" description="Disordered" evidence="1">
    <location>
        <begin position="15"/>
        <end position="112"/>
    </location>
</feature>
<comment type="caution">
    <text evidence="2">The sequence shown here is derived from an EMBL/GenBank/DDBJ whole genome shotgun (WGS) entry which is preliminary data.</text>
</comment>
<feature type="compositionally biased region" description="Basic and acidic residues" evidence="1">
    <location>
        <begin position="15"/>
        <end position="25"/>
    </location>
</feature>
<dbReference type="AlphaFoldDB" id="A0A317WUZ6"/>
<dbReference type="OrthoDB" id="4154127at2759"/>
<keyword evidence="3" id="KW-1185">Reference proteome</keyword>
<organism evidence="2 3">
    <name type="scientific">Aspergillus heteromorphus CBS 117.55</name>
    <dbReference type="NCBI Taxonomy" id="1448321"/>
    <lineage>
        <taxon>Eukaryota</taxon>
        <taxon>Fungi</taxon>
        <taxon>Dikarya</taxon>
        <taxon>Ascomycota</taxon>
        <taxon>Pezizomycotina</taxon>
        <taxon>Eurotiomycetes</taxon>
        <taxon>Eurotiomycetidae</taxon>
        <taxon>Eurotiales</taxon>
        <taxon>Aspergillaceae</taxon>
        <taxon>Aspergillus</taxon>
        <taxon>Aspergillus subgen. Circumdati</taxon>
    </lineage>
</organism>
<feature type="compositionally biased region" description="Basic and acidic residues" evidence="1">
    <location>
        <begin position="51"/>
        <end position="63"/>
    </location>
</feature>
<reference evidence="2 3" key="1">
    <citation type="submission" date="2016-12" db="EMBL/GenBank/DDBJ databases">
        <title>The genomes of Aspergillus section Nigri reveals drivers in fungal speciation.</title>
        <authorList>
            <consortium name="DOE Joint Genome Institute"/>
            <person name="Vesth T.C."/>
            <person name="Nybo J."/>
            <person name="Theobald S."/>
            <person name="Brandl J."/>
            <person name="Frisvad J.C."/>
            <person name="Nielsen K.F."/>
            <person name="Lyhne E.K."/>
            <person name="Kogle M.E."/>
            <person name="Kuo A."/>
            <person name="Riley R."/>
            <person name="Clum A."/>
            <person name="Nolan M."/>
            <person name="Lipzen A."/>
            <person name="Salamov A."/>
            <person name="Henrissat B."/>
            <person name="Wiebenga A."/>
            <person name="De Vries R.P."/>
            <person name="Grigoriev I.V."/>
            <person name="Mortensen U.H."/>
            <person name="Andersen M.R."/>
            <person name="Baker S.E."/>
        </authorList>
    </citation>
    <scope>NUCLEOTIDE SEQUENCE [LARGE SCALE GENOMIC DNA]</scope>
    <source>
        <strain evidence="2 3">CBS 117.55</strain>
    </source>
</reference>
<dbReference type="VEuPathDB" id="FungiDB:BO70DRAFT_359345"/>
<protein>
    <submittedName>
        <fullName evidence="2">Uncharacterized protein</fullName>
    </submittedName>
</protein>
<dbReference type="Proteomes" id="UP000247233">
    <property type="component" value="Unassembled WGS sequence"/>
</dbReference>
<dbReference type="RefSeq" id="XP_025402224.1">
    <property type="nucleotide sequence ID" value="XM_025542518.1"/>
</dbReference>
<dbReference type="GeneID" id="37064755"/>
<proteinExistence type="predicted"/>
<sequence length="112" mass="12409">MECFRQIARLVKSPFRREKQQHKVLEIGPPTDFRKEELPAFFSDDESVASHPDRPDSHSDHRSQCGHPAQSGIDPREGEGSSGHGHGPSTVDTRQDQDPCPEAERPGCPTAP</sequence>
<evidence type="ECO:0000256" key="1">
    <source>
        <dbReference type="SAM" id="MobiDB-lite"/>
    </source>
</evidence>
<accession>A0A317WUZ6</accession>
<evidence type="ECO:0000313" key="3">
    <source>
        <dbReference type="Proteomes" id="UP000247233"/>
    </source>
</evidence>
<dbReference type="EMBL" id="MSFL01000004">
    <property type="protein sequence ID" value="PWY89037.1"/>
    <property type="molecule type" value="Genomic_DNA"/>
</dbReference>
<feature type="compositionally biased region" description="Basic and acidic residues" evidence="1">
    <location>
        <begin position="93"/>
        <end position="105"/>
    </location>
</feature>
<gene>
    <name evidence="2" type="ORF">BO70DRAFT_359345</name>
</gene>